<name>D4E7J9_SEROD</name>
<feature type="transmembrane region" description="Helical" evidence="7">
    <location>
        <begin position="312"/>
        <end position="339"/>
    </location>
</feature>
<evidence type="ECO:0000256" key="4">
    <source>
        <dbReference type="ARBA" id="ARBA00022692"/>
    </source>
</evidence>
<gene>
    <name evidence="9" type="ORF">HMPREF0758_4149</name>
</gene>
<evidence type="ECO:0000256" key="7">
    <source>
        <dbReference type="SAM" id="Phobius"/>
    </source>
</evidence>
<keyword evidence="3" id="KW-1003">Cell membrane</keyword>
<evidence type="ECO:0000256" key="2">
    <source>
        <dbReference type="ARBA" id="ARBA00022448"/>
    </source>
</evidence>
<feature type="transmembrane region" description="Helical" evidence="7">
    <location>
        <begin position="391"/>
        <end position="413"/>
    </location>
</feature>
<reference evidence="9 10" key="1">
    <citation type="submission" date="2010-01" db="EMBL/GenBank/DDBJ databases">
        <authorList>
            <person name="Muzny D."/>
            <person name="Qin X."/>
            <person name="Deng J."/>
            <person name="Jiang H."/>
            <person name="Liu Y."/>
            <person name="Qu J."/>
            <person name="Song X.-Z."/>
            <person name="Zhang L."/>
            <person name="Thornton R."/>
            <person name="Coyle M."/>
            <person name="Francisco L."/>
            <person name="Jackson L."/>
            <person name="Javaid M."/>
            <person name="Korchina V."/>
            <person name="Kovar C."/>
            <person name="Mata R."/>
            <person name="Mathew T."/>
            <person name="Ngo R."/>
            <person name="Nguyen L."/>
            <person name="Nguyen N."/>
            <person name="Okwuonu G."/>
            <person name="Ongeri F."/>
            <person name="Pham C."/>
            <person name="Simmons D."/>
            <person name="Wilczek-Boney K."/>
            <person name="Hale W."/>
            <person name="Jakkamsetti A."/>
            <person name="Pham P."/>
            <person name="Ruth R."/>
            <person name="San Lucas F."/>
            <person name="Warren J."/>
            <person name="Zhang J."/>
            <person name="Zhao Z."/>
            <person name="Zhou C."/>
            <person name="Zhu D."/>
            <person name="Lee S."/>
            <person name="Bess C."/>
            <person name="Blankenburg K."/>
            <person name="Forbes L."/>
            <person name="Fu Q."/>
            <person name="Gubbala S."/>
            <person name="Hirani K."/>
            <person name="Jayaseelan J.C."/>
            <person name="Lara F."/>
            <person name="Munidasa M."/>
            <person name="Palculict T."/>
            <person name="Patil S."/>
            <person name="Pu L.-L."/>
            <person name="Saada N."/>
            <person name="Tang L."/>
            <person name="Weissenberger G."/>
            <person name="Zhu Y."/>
            <person name="Hemphill L."/>
            <person name="Shang Y."/>
            <person name="Youmans B."/>
            <person name="Ayvaz T."/>
            <person name="Ross M."/>
            <person name="Santibanez J."/>
            <person name="Aqrawi P."/>
            <person name="Gross S."/>
            <person name="Joshi V."/>
            <person name="Fowler G."/>
            <person name="Nazareth L."/>
            <person name="Reid J."/>
            <person name="Worley K."/>
            <person name="Petrosino J."/>
            <person name="Highlander S."/>
            <person name="Gibbs R."/>
        </authorList>
    </citation>
    <scope>NUCLEOTIDE SEQUENCE [LARGE SCALE GENOMIC DNA]</scope>
    <source>
        <strain evidence="9 10">DSM 4582</strain>
    </source>
</reference>
<feature type="domain" description="Major facilitator superfamily (MFS) profile" evidence="8">
    <location>
        <begin position="16"/>
        <end position="416"/>
    </location>
</feature>
<accession>D4E7J9</accession>
<dbReference type="NCBIfam" id="TIGR00889">
    <property type="entry name" value="2A0110"/>
    <property type="match status" value="1"/>
</dbReference>
<feature type="transmembrane region" description="Helical" evidence="7">
    <location>
        <begin position="288"/>
        <end position="306"/>
    </location>
</feature>
<dbReference type="CDD" id="cd06177">
    <property type="entry name" value="MFS_NHS"/>
    <property type="match status" value="1"/>
</dbReference>
<feature type="transmembrane region" description="Helical" evidence="7">
    <location>
        <begin position="145"/>
        <end position="166"/>
    </location>
</feature>
<dbReference type="Proteomes" id="UP000005723">
    <property type="component" value="Unassembled WGS sequence"/>
</dbReference>
<evidence type="ECO:0000313" key="9">
    <source>
        <dbReference type="EMBL" id="EFE94054.1"/>
    </source>
</evidence>
<dbReference type="PANTHER" id="PTHR23522:SF4">
    <property type="entry name" value="NUCLEOSIDE PERMEASE NUPG-RELATED"/>
    <property type="match status" value="1"/>
</dbReference>
<feature type="transmembrane region" description="Helical" evidence="7">
    <location>
        <begin position="107"/>
        <end position="133"/>
    </location>
</feature>
<feature type="transmembrane region" description="Helical" evidence="7">
    <location>
        <begin position="83"/>
        <end position="101"/>
    </location>
</feature>
<dbReference type="InterPro" id="IPR004740">
    <property type="entry name" value="Nuc_H_symport"/>
</dbReference>
<dbReference type="Gene3D" id="1.20.1250.20">
    <property type="entry name" value="MFS general substrate transporter like domains"/>
    <property type="match status" value="2"/>
</dbReference>
<keyword evidence="2" id="KW-0813">Transport</keyword>
<feature type="transmembrane region" description="Helical" evidence="7">
    <location>
        <begin position="20"/>
        <end position="42"/>
    </location>
</feature>
<evidence type="ECO:0000259" key="8">
    <source>
        <dbReference type="PROSITE" id="PS50850"/>
    </source>
</evidence>
<keyword evidence="5 7" id="KW-1133">Transmembrane helix</keyword>
<dbReference type="SUPFAM" id="SSF103473">
    <property type="entry name" value="MFS general substrate transporter"/>
    <property type="match status" value="1"/>
</dbReference>
<dbReference type="GO" id="GO:0015213">
    <property type="term" value="F:uridine transmembrane transporter activity"/>
    <property type="evidence" value="ECO:0007669"/>
    <property type="project" value="TreeGrafter"/>
</dbReference>
<dbReference type="AlphaFoldDB" id="D4E7J9"/>
<evidence type="ECO:0000256" key="6">
    <source>
        <dbReference type="ARBA" id="ARBA00023136"/>
    </source>
</evidence>
<evidence type="ECO:0000256" key="1">
    <source>
        <dbReference type="ARBA" id="ARBA00004651"/>
    </source>
</evidence>
<feature type="transmembrane region" description="Helical" evidence="7">
    <location>
        <begin position="351"/>
        <end position="371"/>
    </location>
</feature>
<dbReference type="STRING" id="667129.HMPREF0758_4149"/>
<proteinExistence type="predicted"/>
<comment type="caution">
    <text evidence="9">The sequence shown here is derived from an EMBL/GenBank/DDBJ whole genome shotgun (WGS) entry which is preliminary data.</text>
</comment>
<feature type="transmembrane region" description="Helical" evidence="7">
    <location>
        <begin position="225"/>
        <end position="246"/>
    </location>
</feature>
<dbReference type="Pfam" id="PF03825">
    <property type="entry name" value="Nuc_H_symport"/>
    <property type="match status" value="1"/>
</dbReference>
<evidence type="ECO:0000256" key="5">
    <source>
        <dbReference type="ARBA" id="ARBA00022989"/>
    </source>
</evidence>
<comment type="subcellular location">
    <subcellularLocation>
        <location evidence="1">Cell membrane</location>
        <topology evidence="1">Multi-pass membrane protein</topology>
    </subcellularLocation>
</comment>
<dbReference type="InterPro" id="IPR036259">
    <property type="entry name" value="MFS_trans_sf"/>
</dbReference>
<evidence type="ECO:0000313" key="10">
    <source>
        <dbReference type="Proteomes" id="UP000005723"/>
    </source>
</evidence>
<organism evidence="9 10">
    <name type="scientific">Serratia odorifera DSM 4582</name>
    <dbReference type="NCBI Taxonomy" id="667129"/>
    <lineage>
        <taxon>Bacteria</taxon>
        <taxon>Pseudomonadati</taxon>
        <taxon>Pseudomonadota</taxon>
        <taxon>Gammaproteobacteria</taxon>
        <taxon>Enterobacterales</taxon>
        <taxon>Yersiniaceae</taxon>
        <taxon>Serratia</taxon>
    </lineage>
</organism>
<dbReference type="InterPro" id="IPR020846">
    <property type="entry name" value="MFS_dom"/>
</dbReference>
<dbReference type="PANTHER" id="PTHR23522">
    <property type="entry name" value="BLL5896 PROTEIN"/>
    <property type="match status" value="1"/>
</dbReference>
<sequence>MRPGQLASKDIIMKRPHLKLSVMMFIEWFIWGAWFVPLWQYLNKLGFTPGEIAWSYSSTAIAAILSPVLVGVIADRYFAAQKVLGWLHLAGGILMFIIAWQTEFSRFFPLLVVYAITYMPTVALTNSIAFANIGDAEKEFPRIRVLGTLGWIASGLVIGFLLPPLLGMGNISDTNQPLIITGIAAICLGLYSFLLPNTPARGTGPVDVKALLGLNALGLLKDRSFATFALCSFLFCMPLAFYYQFANGYLTQVGLPDATGWMTLGQVSEIFAMLALPLLLKRYGIKKVLMLGFVTAAIRYLFFIYGGTADVWAYSMLFLGILLHGVSYDFYFVTGYIYVDKKAPAHMRTAAQGLITLICQGLGSFIGNWLGGQAMTTFALQQPRDGMTFDWFAVWGVGAAMVVAVMLLFLLFFRERNHSITPINVTQP</sequence>
<evidence type="ECO:0000256" key="3">
    <source>
        <dbReference type="ARBA" id="ARBA00022475"/>
    </source>
</evidence>
<feature type="transmembrane region" description="Helical" evidence="7">
    <location>
        <begin position="178"/>
        <end position="195"/>
    </location>
</feature>
<keyword evidence="6 7" id="KW-0472">Membrane</keyword>
<dbReference type="GO" id="GO:0015212">
    <property type="term" value="F:cytidine transmembrane transporter activity"/>
    <property type="evidence" value="ECO:0007669"/>
    <property type="project" value="TreeGrafter"/>
</dbReference>
<keyword evidence="10" id="KW-1185">Reference proteome</keyword>
<keyword evidence="4 7" id="KW-0812">Transmembrane</keyword>
<dbReference type="HOGENOM" id="CLU_013133_1_2_6"/>
<protein>
    <submittedName>
        <fullName evidence="9">Nucleoside transporter</fullName>
    </submittedName>
</protein>
<dbReference type="PROSITE" id="PS50850">
    <property type="entry name" value="MFS"/>
    <property type="match status" value="1"/>
</dbReference>
<feature type="transmembrane region" description="Helical" evidence="7">
    <location>
        <begin position="258"/>
        <end position="276"/>
    </location>
</feature>
<dbReference type="GO" id="GO:0005886">
    <property type="term" value="C:plasma membrane"/>
    <property type="evidence" value="ECO:0007669"/>
    <property type="project" value="UniProtKB-SubCell"/>
</dbReference>
<dbReference type="EMBL" id="ADBY01000056">
    <property type="protein sequence ID" value="EFE94054.1"/>
    <property type="molecule type" value="Genomic_DNA"/>
</dbReference>
<feature type="transmembrane region" description="Helical" evidence="7">
    <location>
        <begin position="54"/>
        <end position="74"/>
    </location>
</feature>